<organism evidence="1 2">
    <name type="scientific">Colocasia esculenta</name>
    <name type="common">Wild taro</name>
    <name type="synonym">Arum esculentum</name>
    <dbReference type="NCBI Taxonomy" id="4460"/>
    <lineage>
        <taxon>Eukaryota</taxon>
        <taxon>Viridiplantae</taxon>
        <taxon>Streptophyta</taxon>
        <taxon>Embryophyta</taxon>
        <taxon>Tracheophyta</taxon>
        <taxon>Spermatophyta</taxon>
        <taxon>Magnoliopsida</taxon>
        <taxon>Liliopsida</taxon>
        <taxon>Araceae</taxon>
        <taxon>Aroideae</taxon>
        <taxon>Colocasieae</taxon>
        <taxon>Colocasia</taxon>
    </lineage>
</organism>
<evidence type="ECO:0000313" key="1">
    <source>
        <dbReference type="EMBL" id="MQM22597.1"/>
    </source>
</evidence>
<dbReference type="EMBL" id="NMUH01013376">
    <property type="protein sequence ID" value="MQM22597.1"/>
    <property type="molecule type" value="Genomic_DNA"/>
</dbReference>
<sequence length="64" mass="7435">MPCTRKPYAWHPNHVDLTCTTHPDAYFKNYALHERIMCNGSHLSLPCTHNHINIYNKKSNVKAT</sequence>
<name>A0A843XUY6_COLES</name>
<dbReference type="Proteomes" id="UP000652761">
    <property type="component" value="Unassembled WGS sequence"/>
</dbReference>
<evidence type="ECO:0000313" key="2">
    <source>
        <dbReference type="Proteomes" id="UP000652761"/>
    </source>
</evidence>
<dbReference type="AlphaFoldDB" id="A0A843XUY6"/>
<comment type="caution">
    <text evidence="1">The sequence shown here is derived from an EMBL/GenBank/DDBJ whole genome shotgun (WGS) entry which is preliminary data.</text>
</comment>
<proteinExistence type="predicted"/>
<accession>A0A843XUY6</accession>
<reference evidence="1" key="1">
    <citation type="submission" date="2017-07" db="EMBL/GenBank/DDBJ databases">
        <title>Taro Niue Genome Assembly and Annotation.</title>
        <authorList>
            <person name="Atibalentja N."/>
            <person name="Keating K."/>
            <person name="Fields C.J."/>
        </authorList>
    </citation>
    <scope>NUCLEOTIDE SEQUENCE</scope>
    <source>
        <strain evidence="1">Niue_2</strain>
        <tissue evidence="1">Leaf</tissue>
    </source>
</reference>
<protein>
    <submittedName>
        <fullName evidence="1">Uncharacterized protein</fullName>
    </submittedName>
</protein>
<keyword evidence="2" id="KW-1185">Reference proteome</keyword>
<gene>
    <name evidence="1" type="ORF">Taro_055652</name>
</gene>